<evidence type="ECO:0000256" key="1">
    <source>
        <dbReference type="SAM" id="MobiDB-lite"/>
    </source>
</evidence>
<gene>
    <name evidence="2" type="ORF">DM01DRAFT_1334024</name>
</gene>
<evidence type="ECO:0000313" key="3">
    <source>
        <dbReference type="Proteomes" id="UP000242146"/>
    </source>
</evidence>
<comment type="caution">
    <text evidence="2">The sequence shown here is derived from an EMBL/GenBank/DDBJ whole genome shotgun (WGS) entry which is preliminary data.</text>
</comment>
<accession>A0A1X2GMJ3</accession>
<organism evidence="2 3">
    <name type="scientific">Hesseltinella vesiculosa</name>
    <dbReference type="NCBI Taxonomy" id="101127"/>
    <lineage>
        <taxon>Eukaryota</taxon>
        <taxon>Fungi</taxon>
        <taxon>Fungi incertae sedis</taxon>
        <taxon>Mucoromycota</taxon>
        <taxon>Mucoromycotina</taxon>
        <taxon>Mucoromycetes</taxon>
        <taxon>Mucorales</taxon>
        <taxon>Cunninghamellaceae</taxon>
        <taxon>Hesseltinella</taxon>
    </lineage>
</organism>
<feature type="region of interest" description="Disordered" evidence="1">
    <location>
        <begin position="82"/>
        <end position="106"/>
    </location>
</feature>
<dbReference type="EMBL" id="MCGT01000008">
    <property type="protein sequence ID" value="ORX57399.1"/>
    <property type="molecule type" value="Genomic_DNA"/>
</dbReference>
<keyword evidence="3" id="KW-1185">Reference proteome</keyword>
<evidence type="ECO:0000313" key="2">
    <source>
        <dbReference type="EMBL" id="ORX57399.1"/>
    </source>
</evidence>
<dbReference type="Pfam" id="PF12855">
    <property type="entry name" value="Ecl1"/>
    <property type="match status" value="1"/>
</dbReference>
<dbReference type="AlphaFoldDB" id="A0A1X2GMJ3"/>
<dbReference type="Proteomes" id="UP000242146">
    <property type="component" value="Unassembled WGS sequence"/>
</dbReference>
<sequence>MSDLAWCTHCDKAISQFLQESLYCSEQCLRNDALKNHPLLGYTYPEFVDFPRPHGKHTPTTTLPASVAMTTTSSRSSVCSTVPTLSTSHSTEPVSPTLSSTSTDTDVDQLDLSSKSLHPPSCLLLGPSTPTIALTRDLVFGF</sequence>
<proteinExistence type="predicted"/>
<name>A0A1X2GMJ3_9FUNG</name>
<protein>
    <submittedName>
        <fullName evidence="2">Uncharacterized protein</fullName>
    </submittedName>
</protein>
<dbReference type="InterPro" id="IPR024368">
    <property type="entry name" value="Ecl1/2/3"/>
</dbReference>
<reference evidence="2 3" key="1">
    <citation type="submission" date="2016-07" db="EMBL/GenBank/DDBJ databases">
        <title>Pervasive Adenine N6-methylation of Active Genes in Fungi.</title>
        <authorList>
            <consortium name="DOE Joint Genome Institute"/>
            <person name="Mondo S.J."/>
            <person name="Dannebaum R.O."/>
            <person name="Kuo R.C."/>
            <person name="Labutti K."/>
            <person name="Haridas S."/>
            <person name="Kuo A."/>
            <person name="Salamov A."/>
            <person name="Ahrendt S.R."/>
            <person name="Lipzen A."/>
            <person name="Sullivan W."/>
            <person name="Andreopoulos W.B."/>
            <person name="Clum A."/>
            <person name="Lindquist E."/>
            <person name="Daum C."/>
            <person name="Ramamoorthy G.K."/>
            <person name="Gryganskyi A."/>
            <person name="Culley D."/>
            <person name="Magnuson J.K."/>
            <person name="James T.Y."/>
            <person name="O'Malley M.A."/>
            <person name="Stajich J.E."/>
            <person name="Spatafora J.W."/>
            <person name="Visel A."/>
            <person name="Grigoriev I.V."/>
        </authorList>
    </citation>
    <scope>NUCLEOTIDE SEQUENCE [LARGE SCALE GENOMIC DNA]</scope>
    <source>
        <strain evidence="2 3">NRRL 3301</strain>
    </source>
</reference>
<dbReference type="OrthoDB" id="2384637at2759"/>